<accession>A0ABU8E2F4</accession>
<keyword evidence="5" id="KW-0717">Septation</keyword>
<reference evidence="7 8" key="1">
    <citation type="submission" date="2024-03" db="EMBL/GenBank/DDBJ databases">
        <title>Draft genome sequence of Klenkia terrae.</title>
        <authorList>
            <person name="Duangmal K."/>
            <person name="Chantavorakit T."/>
        </authorList>
    </citation>
    <scope>NUCLEOTIDE SEQUENCE [LARGE SCALE GENOMIC DNA]</scope>
    <source>
        <strain evidence="7 8">JCM 17786</strain>
    </source>
</reference>
<comment type="caution">
    <text evidence="7">The sequence shown here is derived from an EMBL/GenBank/DDBJ whole genome shotgun (WGS) entry which is preliminary data.</text>
</comment>
<gene>
    <name evidence="7" type="ORF">UXQ13_04680</name>
</gene>
<keyword evidence="3" id="KW-0132">Cell division</keyword>
<evidence type="ECO:0000256" key="3">
    <source>
        <dbReference type="ARBA" id="ARBA00022618"/>
    </source>
</evidence>
<dbReference type="Gene3D" id="2.30.31.20">
    <property type="entry name" value="Sporulation-specific cell division protein SsgB"/>
    <property type="match status" value="1"/>
</dbReference>
<organism evidence="7 8">
    <name type="scientific">Klenkia terrae</name>
    <dbReference type="NCBI Taxonomy" id="1052259"/>
    <lineage>
        <taxon>Bacteria</taxon>
        <taxon>Bacillati</taxon>
        <taxon>Actinomycetota</taxon>
        <taxon>Actinomycetes</taxon>
        <taxon>Geodermatophilales</taxon>
        <taxon>Geodermatophilaceae</taxon>
        <taxon>Klenkia</taxon>
    </lineage>
</organism>
<evidence type="ECO:0000313" key="8">
    <source>
        <dbReference type="Proteomes" id="UP001373496"/>
    </source>
</evidence>
<protein>
    <submittedName>
        <fullName evidence="7">SsgA family sporulation/cell division regulator</fullName>
    </submittedName>
</protein>
<comment type="similarity">
    <text evidence="2">Belongs to the SsgA family.</text>
</comment>
<evidence type="ECO:0000256" key="4">
    <source>
        <dbReference type="ARBA" id="ARBA00022969"/>
    </source>
</evidence>
<evidence type="ECO:0000256" key="1">
    <source>
        <dbReference type="ARBA" id="ARBA00004431"/>
    </source>
</evidence>
<evidence type="ECO:0000256" key="2">
    <source>
        <dbReference type="ARBA" id="ARBA00009323"/>
    </source>
</evidence>
<evidence type="ECO:0000256" key="5">
    <source>
        <dbReference type="ARBA" id="ARBA00023210"/>
    </source>
</evidence>
<proteinExistence type="inferred from homology"/>
<keyword evidence="6" id="KW-0131">Cell cycle</keyword>
<keyword evidence="8" id="KW-1185">Reference proteome</keyword>
<comment type="subcellular location">
    <subcellularLocation>
        <location evidence="1">Cell septum</location>
    </subcellularLocation>
</comment>
<dbReference type="Proteomes" id="UP001373496">
    <property type="component" value="Unassembled WGS sequence"/>
</dbReference>
<keyword evidence="4" id="KW-0749">Sporulation</keyword>
<dbReference type="InterPro" id="IPR006776">
    <property type="entry name" value="SsgB"/>
</dbReference>
<dbReference type="Pfam" id="PF04686">
    <property type="entry name" value="SsgA"/>
    <property type="match status" value="1"/>
</dbReference>
<sequence length="149" mass="16010">MPGCSTRTTLQLVGPTSWTEVSAALRYDSGDPFAVRIRFGGRAEAVDGDDAGSGVEWLVARDLLHAGLSRPSGDGDIRLWPARTPGDVLFLELRAPSGHALFELSRAVLAGFVADTERLVPRGQESEVVDVEPELVALLRCERPDADGR</sequence>
<name>A0ABU8E2F4_9ACTN</name>
<dbReference type="EMBL" id="JBAPLV010000003">
    <property type="protein sequence ID" value="MEI4277752.1"/>
    <property type="molecule type" value="Genomic_DNA"/>
</dbReference>
<evidence type="ECO:0000256" key="6">
    <source>
        <dbReference type="ARBA" id="ARBA00023306"/>
    </source>
</evidence>
<evidence type="ECO:0000313" key="7">
    <source>
        <dbReference type="EMBL" id="MEI4277752.1"/>
    </source>
</evidence>
<dbReference type="RefSeq" id="WP_336391873.1">
    <property type="nucleotide sequence ID" value="NZ_JBAPLV010000003.1"/>
</dbReference>
<dbReference type="InterPro" id="IPR038658">
    <property type="entry name" value="SsgB_sf"/>
</dbReference>